<organism evidence="2 3">
    <name type="scientific">Protopolystoma xenopodis</name>
    <dbReference type="NCBI Taxonomy" id="117903"/>
    <lineage>
        <taxon>Eukaryota</taxon>
        <taxon>Metazoa</taxon>
        <taxon>Spiralia</taxon>
        <taxon>Lophotrochozoa</taxon>
        <taxon>Platyhelminthes</taxon>
        <taxon>Monogenea</taxon>
        <taxon>Polyopisthocotylea</taxon>
        <taxon>Polystomatidea</taxon>
        <taxon>Polystomatidae</taxon>
        <taxon>Protopolystoma</taxon>
    </lineage>
</organism>
<feature type="compositionally biased region" description="Low complexity" evidence="1">
    <location>
        <begin position="120"/>
        <end position="132"/>
    </location>
</feature>
<dbReference type="EMBL" id="CAAALY010078433">
    <property type="protein sequence ID" value="VEL26160.1"/>
    <property type="molecule type" value="Genomic_DNA"/>
</dbReference>
<feature type="region of interest" description="Disordered" evidence="1">
    <location>
        <begin position="328"/>
        <end position="372"/>
    </location>
</feature>
<feature type="region of interest" description="Disordered" evidence="1">
    <location>
        <begin position="1"/>
        <end position="24"/>
    </location>
</feature>
<evidence type="ECO:0000313" key="2">
    <source>
        <dbReference type="EMBL" id="VEL26160.1"/>
    </source>
</evidence>
<proteinExistence type="predicted"/>
<feature type="compositionally biased region" description="Basic and acidic residues" evidence="1">
    <location>
        <begin position="1"/>
        <end position="14"/>
    </location>
</feature>
<feature type="region of interest" description="Disordered" evidence="1">
    <location>
        <begin position="120"/>
        <end position="149"/>
    </location>
</feature>
<reference evidence="2" key="1">
    <citation type="submission" date="2018-11" db="EMBL/GenBank/DDBJ databases">
        <authorList>
            <consortium name="Pathogen Informatics"/>
        </authorList>
    </citation>
    <scope>NUCLEOTIDE SEQUENCE</scope>
</reference>
<gene>
    <name evidence="2" type="ORF">PXEA_LOCUS19600</name>
</gene>
<sequence length="457" mass="50722">MAKPRPSDTSKDQSRANIHNQTPFKVKTYPFKKNLDRASSRNFLIKKSSRQKSYKEKHDIGGRRSCVPTYSQDGRLFYDLYARFGPLRTFAAGSETSKEQYTSHSSFDRQLFRNRRCGHSLNSSIKNESNSSKGDIIKPKSLPTKNSSKIPFSNGSKRIASITSSFKNSLIIRKEILIEDSISNSKCSKLPEHYIKKKNLIYDTKKTQSKKQLSEKRLKRELGDDYKEPPHHLGKRVASLNACAIINAFSVDSKPKKKETVSSSKSNKRISNDSLSMVMLVNKSGELNIENTVDTPASISPPILQPYCASVAHPGFAKLGPPNLIASEAASAPSHSPSTPIIKQITTKPKRSVSKKRLTDPPLIQPLNKPLVPSESVSSTIPTAYPLPSVESYHAQKVIPYGPDGSSGYQKITHQIVRINSSRSDLHDQGFSSSCLSHPLIVQPRSSPSIRIPQVPQ</sequence>
<dbReference type="Proteomes" id="UP000784294">
    <property type="component" value="Unassembled WGS sequence"/>
</dbReference>
<dbReference type="AlphaFoldDB" id="A0A448X2F4"/>
<comment type="caution">
    <text evidence="2">The sequence shown here is derived from an EMBL/GenBank/DDBJ whole genome shotgun (WGS) entry which is preliminary data.</text>
</comment>
<accession>A0A448X2F4</accession>
<evidence type="ECO:0000313" key="3">
    <source>
        <dbReference type="Proteomes" id="UP000784294"/>
    </source>
</evidence>
<feature type="non-terminal residue" evidence="2">
    <location>
        <position position="457"/>
    </location>
</feature>
<evidence type="ECO:0000256" key="1">
    <source>
        <dbReference type="SAM" id="MobiDB-lite"/>
    </source>
</evidence>
<dbReference type="OrthoDB" id="1922186at2759"/>
<name>A0A448X2F4_9PLAT</name>
<keyword evidence="3" id="KW-1185">Reference proteome</keyword>
<protein>
    <submittedName>
        <fullName evidence="2">Uncharacterized protein</fullName>
    </submittedName>
</protein>
<feature type="compositionally biased region" description="Low complexity" evidence="1">
    <location>
        <begin position="328"/>
        <end position="342"/>
    </location>
</feature>